<evidence type="ECO:0000256" key="10">
    <source>
        <dbReference type="ARBA" id="ARBA00023125"/>
    </source>
</evidence>
<evidence type="ECO:0000256" key="9">
    <source>
        <dbReference type="ARBA" id="ARBA00022989"/>
    </source>
</evidence>
<dbReference type="Pfam" id="PF01580">
    <property type="entry name" value="FtsK_SpoIIIE"/>
    <property type="match status" value="1"/>
</dbReference>
<comment type="similarity">
    <text evidence="2">Belongs to the FtsK/SpoIIIE/SftA family.</text>
</comment>
<evidence type="ECO:0000259" key="16">
    <source>
        <dbReference type="PROSITE" id="PS50901"/>
    </source>
</evidence>
<proteinExistence type="inferred from homology"/>
<evidence type="ECO:0000256" key="1">
    <source>
        <dbReference type="ARBA" id="ARBA00004651"/>
    </source>
</evidence>
<dbReference type="SMART" id="SM00843">
    <property type="entry name" value="Ftsk_gamma"/>
    <property type="match status" value="1"/>
</dbReference>
<organism evidence="17 18">
    <name type="scientific">Porphyromonas canoris</name>
    <dbReference type="NCBI Taxonomy" id="36875"/>
    <lineage>
        <taxon>Bacteria</taxon>
        <taxon>Pseudomonadati</taxon>
        <taxon>Bacteroidota</taxon>
        <taxon>Bacteroidia</taxon>
        <taxon>Bacteroidales</taxon>
        <taxon>Porphyromonadaceae</taxon>
        <taxon>Porphyromonas</taxon>
    </lineage>
</organism>
<dbReference type="SUPFAM" id="SSF52540">
    <property type="entry name" value="P-loop containing nucleoside triphosphate hydrolases"/>
    <property type="match status" value="1"/>
</dbReference>
<evidence type="ECO:0000256" key="3">
    <source>
        <dbReference type="ARBA" id="ARBA00022475"/>
    </source>
</evidence>
<evidence type="ECO:0000256" key="7">
    <source>
        <dbReference type="ARBA" id="ARBA00022829"/>
    </source>
</evidence>
<keyword evidence="7" id="KW-0159">Chromosome partition</keyword>
<feature type="transmembrane region" description="Helical" evidence="15">
    <location>
        <begin position="168"/>
        <end position="192"/>
    </location>
</feature>
<feature type="compositionally biased region" description="Low complexity" evidence="14">
    <location>
        <begin position="258"/>
        <end position="273"/>
    </location>
</feature>
<feature type="binding site" evidence="13">
    <location>
        <begin position="485"/>
        <end position="492"/>
    </location>
    <ligand>
        <name>ATP</name>
        <dbReference type="ChEBI" id="CHEBI:30616"/>
    </ligand>
</feature>
<feature type="transmembrane region" description="Helical" evidence="15">
    <location>
        <begin position="122"/>
        <end position="148"/>
    </location>
</feature>
<dbReference type="PROSITE" id="PS50901">
    <property type="entry name" value="FTSK"/>
    <property type="match status" value="1"/>
</dbReference>
<dbReference type="InterPro" id="IPR002543">
    <property type="entry name" value="FtsK_dom"/>
</dbReference>
<dbReference type="InterPro" id="IPR018541">
    <property type="entry name" value="Ftsk_gamma"/>
</dbReference>
<dbReference type="InterPro" id="IPR036388">
    <property type="entry name" value="WH-like_DNA-bd_sf"/>
</dbReference>
<keyword evidence="8 13" id="KW-0067">ATP-binding</keyword>
<evidence type="ECO:0000256" key="14">
    <source>
        <dbReference type="SAM" id="MobiDB-lite"/>
    </source>
</evidence>
<protein>
    <recommendedName>
        <fullName evidence="16">FtsK domain-containing protein</fullName>
    </recommendedName>
</protein>
<gene>
    <name evidence="17" type="ORF">HQ43_09000</name>
</gene>
<keyword evidence="10" id="KW-0238">DNA-binding</keyword>
<feature type="region of interest" description="Disordered" evidence="14">
    <location>
        <begin position="255"/>
        <end position="276"/>
    </location>
</feature>
<dbReference type="RefSeq" id="WP_036792181.1">
    <property type="nucleotide sequence ID" value="NZ_JQZV01000013.1"/>
</dbReference>
<evidence type="ECO:0000256" key="6">
    <source>
        <dbReference type="ARBA" id="ARBA00022741"/>
    </source>
</evidence>
<dbReference type="Gene3D" id="1.10.10.10">
    <property type="entry name" value="Winged helix-like DNA-binding domain superfamily/Winged helix DNA-binding domain"/>
    <property type="match status" value="1"/>
</dbReference>
<comment type="subcellular location">
    <subcellularLocation>
        <location evidence="1">Cell membrane</location>
        <topology evidence="1">Multi-pass membrane protein</topology>
    </subcellularLocation>
</comment>
<sequence length="825" mass="91145">MKTNKGKTKNIKLPEWVKNTGIHVTRDTYVLLIGALLTFLGVFLLIAFFSYFFTGKADQSVVLNVPQAEVSTGDTIANPSGVKGAYSMHNIVNGWLGLSAIFPIVFICLAGLRILRNRKGGYIRLFFLCGSLMFWSMLLLGLAGGALFPNQFFFLGGLFGKKLADYSVLQIGYPGTILVLIFFLFAILLIFFQSFTPKVKGWLEIKKKQPAEAIPVVPEEKKKGNGFFARFKKRRKEEDDYDALGDEIEGIDEDVFTSDSSSQPASSYSPTHSGSDEELIDHHIETYASGKEDGIDLEVVRPKSDTLEDNALAQALLQELGEYDPHIELSHFKMPSIELLDDRKEDTQTVDLDEIEDNKRRITATLESFQVSIVSIRATVGPTVTLYEVVPADGVRISRIKNLEDDIALSLSALGIRIIAPIPGKGTIGIEVANRNPKTVGFRSVLSSQKFLEKKYELPVALGRTITNEVFSFDLAKIPHLLVAGATGQGKSVGLNVIILSLLYSKHPSELKFVMVDPKMVEFSVFSMIQNHYMAKLEDEEQVIITDTAKVVSTLNSLCKEMDDRYELLTKAGVKNIVEYNHKFKRRLLSPSNGYKFMPYIVLVIDEYGDLIMTAGKEIELPLARIAQKARAVGIHSIIATQRPTASIITGTIKANFPGRISFKVYSSIDSRTILDASGANRLVGRGDLLYSQGNEAIRVQCAYIDTEEINRVVDYISKQQGYPHPLYLPEVGGNGSSGGRGEYGSDMDSGSRDALFEEAANIMLLEQSGSTSLLQRRLAIGFARAGRLMDQLEQAGVVGPSEGSKPRQVLIESAEDLRKILERS</sequence>
<reference evidence="17 18" key="1">
    <citation type="submission" date="2014-08" db="EMBL/GenBank/DDBJ databases">
        <title>Porphyromonas canoris strain:OH2762 Genome sequencing.</title>
        <authorList>
            <person name="Wallis C."/>
            <person name="Deusch O."/>
            <person name="O'Flynn C."/>
            <person name="Davis I."/>
            <person name="Jospin G."/>
            <person name="Darling A.E."/>
            <person name="Coil D.A."/>
            <person name="Alexiev A."/>
            <person name="Horsfall A."/>
            <person name="Kirkwood N."/>
            <person name="Harris S."/>
            <person name="Eisen J.A."/>
        </authorList>
    </citation>
    <scope>NUCLEOTIDE SEQUENCE [LARGE SCALE GENOMIC DNA]</scope>
    <source>
        <strain evidence="18">COT-108 OH2762</strain>
    </source>
</reference>
<keyword evidence="3" id="KW-1003">Cell membrane</keyword>
<keyword evidence="11 15" id="KW-0472">Membrane</keyword>
<dbReference type="PANTHER" id="PTHR22683:SF41">
    <property type="entry name" value="DNA TRANSLOCASE FTSK"/>
    <property type="match status" value="1"/>
</dbReference>
<feature type="domain" description="FtsK" evidence="16">
    <location>
        <begin position="467"/>
        <end position="672"/>
    </location>
</feature>
<evidence type="ECO:0000256" key="5">
    <source>
        <dbReference type="ARBA" id="ARBA00022692"/>
    </source>
</evidence>
<evidence type="ECO:0000256" key="13">
    <source>
        <dbReference type="PROSITE-ProRule" id="PRU00289"/>
    </source>
</evidence>
<feature type="transmembrane region" description="Helical" evidence="15">
    <location>
        <begin position="29"/>
        <end position="53"/>
    </location>
</feature>
<keyword evidence="9 15" id="KW-1133">Transmembrane helix</keyword>
<dbReference type="InterPro" id="IPR041027">
    <property type="entry name" value="FtsK_alpha"/>
</dbReference>
<evidence type="ECO:0000256" key="2">
    <source>
        <dbReference type="ARBA" id="ARBA00006474"/>
    </source>
</evidence>
<keyword evidence="12" id="KW-0131">Cell cycle</keyword>
<dbReference type="InterPro" id="IPR050206">
    <property type="entry name" value="FtsK/SpoIIIE/SftA"/>
</dbReference>
<keyword evidence="6 13" id="KW-0547">Nucleotide-binding</keyword>
<keyword evidence="18" id="KW-1185">Reference proteome</keyword>
<dbReference type="Gene3D" id="3.30.980.40">
    <property type="match status" value="1"/>
</dbReference>
<comment type="caution">
    <text evidence="17">The sequence shown here is derived from an EMBL/GenBank/DDBJ whole genome shotgun (WGS) entry which is preliminary data.</text>
</comment>
<dbReference type="Pfam" id="PF17854">
    <property type="entry name" value="FtsK_alpha"/>
    <property type="match status" value="1"/>
</dbReference>
<dbReference type="InterPro" id="IPR036390">
    <property type="entry name" value="WH_DNA-bd_sf"/>
</dbReference>
<evidence type="ECO:0000256" key="12">
    <source>
        <dbReference type="ARBA" id="ARBA00023306"/>
    </source>
</evidence>
<dbReference type="InterPro" id="IPR025199">
    <property type="entry name" value="FtsK_4TM"/>
</dbReference>
<evidence type="ECO:0000256" key="11">
    <source>
        <dbReference type="ARBA" id="ARBA00023136"/>
    </source>
</evidence>
<dbReference type="SUPFAM" id="SSF46785">
    <property type="entry name" value="Winged helix' DNA-binding domain"/>
    <property type="match status" value="1"/>
</dbReference>
<dbReference type="InterPro" id="IPR027417">
    <property type="entry name" value="P-loop_NTPase"/>
</dbReference>
<dbReference type="Gene3D" id="3.40.50.300">
    <property type="entry name" value="P-loop containing nucleotide triphosphate hydrolases"/>
    <property type="match status" value="1"/>
</dbReference>
<accession>A0ABR4XKY0</accession>
<keyword evidence="4" id="KW-0132">Cell division</keyword>
<dbReference type="PANTHER" id="PTHR22683">
    <property type="entry name" value="SPORULATION PROTEIN RELATED"/>
    <property type="match status" value="1"/>
</dbReference>
<keyword evidence="5 15" id="KW-0812">Transmembrane</keyword>
<evidence type="ECO:0000313" key="18">
    <source>
        <dbReference type="Proteomes" id="UP000030101"/>
    </source>
</evidence>
<evidence type="ECO:0000256" key="4">
    <source>
        <dbReference type="ARBA" id="ARBA00022618"/>
    </source>
</evidence>
<evidence type="ECO:0000313" key="17">
    <source>
        <dbReference type="EMBL" id="KGN92151.1"/>
    </source>
</evidence>
<evidence type="ECO:0000256" key="15">
    <source>
        <dbReference type="SAM" id="Phobius"/>
    </source>
</evidence>
<dbReference type="EMBL" id="JQZV01000013">
    <property type="protein sequence ID" value="KGN92151.1"/>
    <property type="molecule type" value="Genomic_DNA"/>
</dbReference>
<feature type="transmembrane region" description="Helical" evidence="15">
    <location>
        <begin position="95"/>
        <end position="115"/>
    </location>
</feature>
<evidence type="ECO:0000256" key="8">
    <source>
        <dbReference type="ARBA" id="ARBA00022840"/>
    </source>
</evidence>
<dbReference type="Proteomes" id="UP000030101">
    <property type="component" value="Unassembled WGS sequence"/>
</dbReference>
<dbReference type="Pfam" id="PF09397">
    <property type="entry name" value="FtsK_gamma"/>
    <property type="match status" value="1"/>
</dbReference>
<name>A0ABR4XKY0_9PORP</name>
<dbReference type="Pfam" id="PF13491">
    <property type="entry name" value="FtsK_4TM"/>
    <property type="match status" value="1"/>
</dbReference>